<sequence>ETSNSILATIRLWLRRPSPYNMRIPEPDFQILLPHFQPSFLSTGKLCDLAPQSSLSLSLSLDQLIPQFSSGTKCPTLEWKTPACTGQSARLRGGPVSCAELRGLFVLWPYRDIPEQQKKATF</sequence>
<comment type="caution">
    <text evidence="1">The sequence shown here is derived from an EMBL/GenBank/DDBJ whole genome shotgun (WGS) entry which is preliminary data.</text>
</comment>
<accession>A0ABV0SEH2</accession>
<reference evidence="1 2" key="1">
    <citation type="submission" date="2021-06" db="EMBL/GenBank/DDBJ databases">
        <authorList>
            <person name="Palmer J.M."/>
        </authorList>
    </citation>
    <scope>NUCLEOTIDE SEQUENCE [LARGE SCALE GENOMIC DNA]</scope>
    <source>
        <strain evidence="1 2">XC_2019</strain>
        <tissue evidence="1">Muscle</tissue>
    </source>
</reference>
<evidence type="ECO:0000313" key="1">
    <source>
        <dbReference type="EMBL" id="MEQ2218955.1"/>
    </source>
</evidence>
<gene>
    <name evidence="1" type="ORF">XENOCAPTIV_010541</name>
</gene>
<organism evidence="1 2">
    <name type="scientific">Xenoophorus captivus</name>
    <dbReference type="NCBI Taxonomy" id="1517983"/>
    <lineage>
        <taxon>Eukaryota</taxon>
        <taxon>Metazoa</taxon>
        <taxon>Chordata</taxon>
        <taxon>Craniata</taxon>
        <taxon>Vertebrata</taxon>
        <taxon>Euteleostomi</taxon>
        <taxon>Actinopterygii</taxon>
        <taxon>Neopterygii</taxon>
        <taxon>Teleostei</taxon>
        <taxon>Neoteleostei</taxon>
        <taxon>Acanthomorphata</taxon>
        <taxon>Ovalentaria</taxon>
        <taxon>Atherinomorphae</taxon>
        <taxon>Cyprinodontiformes</taxon>
        <taxon>Goodeidae</taxon>
        <taxon>Xenoophorus</taxon>
    </lineage>
</organism>
<dbReference type="EMBL" id="JAHRIN010077920">
    <property type="protein sequence ID" value="MEQ2218955.1"/>
    <property type="molecule type" value="Genomic_DNA"/>
</dbReference>
<evidence type="ECO:0000313" key="2">
    <source>
        <dbReference type="Proteomes" id="UP001434883"/>
    </source>
</evidence>
<keyword evidence="2" id="KW-1185">Reference proteome</keyword>
<feature type="non-terminal residue" evidence="1">
    <location>
        <position position="1"/>
    </location>
</feature>
<dbReference type="Proteomes" id="UP001434883">
    <property type="component" value="Unassembled WGS sequence"/>
</dbReference>
<protein>
    <submittedName>
        <fullName evidence="1">Uncharacterized protein</fullName>
    </submittedName>
</protein>
<proteinExistence type="predicted"/>
<name>A0ABV0SEH2_9TELE</name>